<dbReference type="OrthoDB" id="8062037at2759"/>
<dbReference type="SUPFAM" id="SSF57850">
    <property type="entry name" value="RING/U-box"/>
    <property type="match status" value="1"/>
</dbReference>
<reference evidence="5" key="2">
    <citation type="journal article" date="2023" name="Plants (Basel)">
        <title>Annotation of the Turnera subulata (Passifloraceae) Draft Genome Reveals the S-Locus Evolved after the Divergence of Turneroideae from Passifloroideae in a Stepwise Manner.</title>
        <authorList>
            <person name="Henning P.M."/>
            <person name="Roalson E.H."/>
            <person name="Mir W."/>
            <person name="McCubbin A.G."/>
            <person name="Shore J.S."/>
        </authorList>
    </citation>
    <scope>NUCLEOTIDE SEQUENCE</scope>
    <source>
        <strain evidence="5">F60SS</strain>
    </source>
</reference>
<organism evidence="5 6">
    <name type="scientific">Turnera subulata</name>
    <dbReference type="NCBI Taxonomy" id="218843"/>
    <lineage>
        <taxon>Eukaryota</taxon>
        <taxon>Viridiplantae</taxon>
        <taxon>Streptophyta</taxon>
        <taxon>Embryophyta</taxon>
        <taxon>Tracheophyta</taxon>
        <taxon>Spermatophyta</taxon>
        <taxon>Magnoliopsida</taxon>
        <taxon>eudicotyledons</taxon>
        <taxon>Gunneridae</taxon>
        <taxon>Pentapetalae</taxon>
        <taxon>rosids</taxon>
        <taxon>fabids</taxon>
        <taxon>Malpighiales</taxon>
        <taxon>Passifloraceae</taxon>
        <taxon>Turnera</taxon>
    </lineage>
</organism>
<evidence type="ECO:0000256" key="2">
    <source>
        <dbReference type="SAM" id="MobiDB-lite"/>
    </source>
</evidence>
<keyword evidence="1" id="KW-0479">Metal-binding</keyword>
<sequence>MDPLNIALMLVILIFGLLFVGCMRVHGRFKQRGIEPEAHEEDMELGIQQQEAQEVRGDMELGQYPTTTASIPQADTETEQQAQAEEEDIDQRLGGRQHPTTTTDPATTETITLTDTAATLNHTTTPPYRRDPYPYFFRRPRRILSPNLFRPAWQVYVYSSSASEETIISNSSSGCAICFVDFKDGDSCKVLSGCSHMYHLKCINRWLVKKTRCPLCRVSVRGYNRAYSSVLAL</sequence>
<comment type="caution">
    <text evidence="5">The sequence shown here is derived from an EMBL/GenBank/DDBJ whole genome shotgun (WGS) entry which is preliminary data.</text>
</comment>
<name>A0A9Q0J1E3_9ROSI</name>
<keyword evidence="6" id="KW-1185">Reference proteome</keyword>
<evidence type="ECO:0000313" key="5">
    <source>
        <dbReference type="EMBL" id="KAJ4824160.1"/>
    </source>
</evidence>
<dbReference type="SMART" id="SM00184">
    <property type="entry name" value="RING"/>
    <property type="match status" value="1"/>
</dbReference>
<evidence type="ECO:0000256" key="1">
    <source>
        <dbReference type="PROSITE-ProRule" id="PRU00175"/>
    </source>
</evidence>
<dbReference type="PANTHER" id="PTHR45676:SF62">
    <property type="entry name" value="RING-TYPE E3 UBIQUITIN TRANSFERASE"/>
    <property type="match status" value="1"/>
</dbReference>
<dbReference type="AlphaFoldDB" id="A0A9Q0J1E3"/>
<gene>
    <name evidence="5" type="ORF">Tsubulata_042529</name>
</gene>
<reference evidence="5" key="1">
    <citation type="submission" date="2022-02" db="EMBL/GenBank/DDBJ databases">
        <authorList>
            <person name="Henning P.M."/>
            <person name="McCubbin A.G."/>
            <person name="Shore J.S."/>
        </authorList>
    </citation>
    <scope>NUCLEOTIDE SEQUENCE</scope>
    <source>
        <strain evidence="5">F60SS</strain>
        <tissue evidence="5">Leaves</tissue>
    </source>
</reference>
<dbReference type="CDD" id="cd16454">
    <property type="entry name" value="RING-H2_PA-TM-RING"/>
    <property type="match status" value="1"/>
</dbReference>
<keyword evidence="3" id="KW-1133">Transmembrane helix</keyword>
<dbReference type="Pfam" id="PF13639">
    <property type="entry name" value="zf-RING_2"/>
    <property type="match status" value="1"/>
</dbReference>
<protein>
    <recommendedName>
        <fullName evidence="4">RING-type domain-containing protein</fullName>
    </recommendedName>
</protein>
<feature type="compositionally biased region" description="Low complexity" evidence="2">
    <location>
        <begin position="73"/>
        <end position="83"/>
    </location>
</feature>
<proteinExistence type="predicted"/>
<feature type="domain" description="RING-type" evidence="4">
    <location>
        <begin position="175"/>
        <end position="217"/>
    </location>
</feature>
<feature type="transmembrane region" description="Helical" evidence="3">
    <location>
        <begin position="6"/>
        <end position="25"/>
    </location>
</feature>
<dbReference type="GO" id="GO:0016567">
    <property type="term" value="P:protein ubiquitination"/>
    <property type="evidence" value="ECO:0007669"/>
    <property type="project" value="TreeGrafter"/>
</dbReference>
<dbReference type="EMBL" id="JAKUCV010007252">
    <property type="protein sequence ID" value="KAJ4824160.1"/>
    <property type="molecule type" value="Genomic_DNA"/>
</dbReference>
<dbReference type="GO" id="GO:0008270">
    <property type="term" value="F:zinc ion binding"/>
    <property type="evidence" value="ECO:0007669"/>
    <property type="project" value="UniProtKB-KW"/>
</dbReference>
<feature type="region of interest" description="Disordered" evidence="2">
    <location>
        <begin position="65"/>
        <end position="106"/>
    </location>
</feature>
<dbReference type="PROSITE" id="PS50089">
    <property type="entry name" value="ZF_RING_2"/>
    <property type="match status" value="1"/>
</dbReference>
<keyword evidence="1" id="KW-0862">Zinc</keyword>
<keyword evidence="3" id="KW-0812">Transmembrane</keyword>
<dbReference type="PANTHER" id="PTHR45676">
    <property type="entry name" value="RING-H2 FINGER PROTEIN ATL51-RELATED"/>
    <property type="match status" value="1"/>
</dbReference>
<dbReference type="InterPro" id="IPR001841">
    <property type="entry name" value="Znf_RING"/>
</dbReference>
<dbReference type="Proteomes" id="UP001141552">
    <property type="component" value="Unassembled WGS sequence"/>
</dbReference>
<evidence type="ECO:0000313" key="6">
    <source>
        <dbReference type="Proteomes" id="UP001141552"/>
    </source>
</evidence>
<keyword evidence="3" id="KW-0472">Membrane</keyword>
<dbReference type="Gene3D" id="3.30.40.10">
    <property type="entry name" value="Zinc/RING finger domain, C3HC4 (zinc finger)"/>
    <property type="match status" value="1"/>
</dbReference>
<dbReference type="InterPro" id="IPR013083">
    <property type="entry name" value="Znf_RING/FYVE/PHD"/>
</dbReference>
<accession>A0A9Q0J1E3</accession>
<evidence type="ECO:0000259" key="4">
    <source>
        <dbReference type="PROSITE" id="PS50089"/>
    </source>
</evidence>
<evidence type="ECO:0000256" key="3">
    <source>
        <dbReference type="SAM" id="Phobius"/>
    </source>
</evidence>
<keyword evidence="1" id="KW-0863">Zinc-finger</keyword>